<dbReference type="Gene3D" id="3.40.630.190">
    <property type="entry name" value="LCP protein"/>
    <property type="match status" value="1"/>
</dbReference>
<sequence length="413" mass="45069">MFRGKLKLIALLLAFSLLGSGTIIARQFFRFQEPENQEIKTGDDTPSETGGSFNILLLGTDARPGEKIGNTDTIIVAHFEGNRLALLSIPRDSRVFIPNHGMDKINAAYSYGGPMLTARLVSDLIGTSVTEYALIRWNGFINIIDMLGGVTVNIKQDMYYYDPVDGPEYKIALHKGIQHLNGHQALAFARFREEALGDIDRTGQQQELLKALVQQVMQPATLLKLPRLLPEIYRDVETNMSLDELIAIAKTAANLKNITVVSQTLPGYFLNLNGISYWGVNPDQARQVAQELFFYGKTTNEIVLNTPIQPNIAGRRSATSSNKSVSAESQVTPKASLKEVKPAVPKTGQEAANNQQVKTTAQHSPNIWQQTTGDAQASAKATAAGAKSNNRTTQDSNQTTPAGTQVSKAARSN</sequence>
<feature type="compositionally biased region" description="Polar residues" evidence="2">
    <location>
        <begin position="350"/>
        <end position="371"/>
    </location>
</feature>
<comment type="caution">
    <text evidence="4">The sequence shown here is derived from an EMBL/GenBank/DDBJ whole genome shotgun (WGS) entry which is preliminary data.</text>
</comment>
<gene>
    <name evidence="4" type="primary">yvhJ</name>
    <name evidence="4" type="ORF">MOHU_12240</name>
</gene>
<proteinExistence type="inferred from homology"/>
<feature type="domain" description="Cell envelope-related transcriptional attenuator" evidence="3">
    <location>
        <begin position="70"/>
        <end position="216"/>
    </location>
</feature>
<name>A0A2T0AT08_9FIRM</name>
<dbReference type="NCBIfam" id="TIGR00350">
    <property type="entry name" value="lytR_cpsA_psr"/>
    <property type="match status" value="1"/>
</dbReference>
<reference evidence="4 5" key="1">
    <citation type="submission" date="2018-03" db="EMBL/GenBank/DDBJ databases">
        <title>Genome sequence of Moorella humiferrea DSM 23265.</title>
        <authorList>
            <person name="Poehlein A."/>
            <person name="Daniel R."/>
        </authorList>
    </citation>
    <scope>NUCLEOTIDE SEQUENCE [LARGE SCALE GENOMIC DNA]</scope>
    <source>
        <strain evidence="4 5">DSM 23265</strain>
    </source>
</reference>
<dbReference type="Pfam" id="PF03816">
    <property type="entry name" value="LytR_cpsA_psr"/>
    <property type="match status" value="1"/>
</dbReference>
<keyword evidence="5" id="KW-1185">Reference proteome</keyword>
<evidence type="ECO:0000256" key="1">
    <source>
        <dbReference type="ARBA" id="ARBA00006068"/>
    </source>
</evidence>
<feature type="compositionally biased region" description="Polar residues" evidence="2">
    <location>
        <begin position="317"/>
        <end position="333"/>
    </location>
</feature>
<feature type="compositionally biased region" description="Polar residues" evidence="2">
    <location>
        <begin position="389"/>
        <end position="413"/>
    </location>
</feature>
<evidence type="ECO:0000256" key="2">
    <source>
        <dbReference type="SAM" id="MobiDB-lite"/>
    </source>
</evidence>
<dbReference type="OrthoDB" id="305468at2"/>
<protein>
    <submittedName>
        <fullName evidence="4">Putative transcriptional regulator YvhJ</fullName>
    </submittedName>
</protein>
<dbReference type="InterPro" id="IPR004474">
    <property type="entry name" value="LytR_CpsA_psr"/>
</dbReference>
<organism evidence="4 5">
    <name type="scientific">Neomoorella humiferrea</name>
    <dbReference type="NCBI Taxonomy" id="676965"/>
    <lineage>
        <taxon>Bacteria</taxon>
        <taxon>Bacillati</taxon>
        <taxon>Bacillota</taxon>
        <taxon>Clostridia</taxon>
        <taxon>Neomoorellales</taxon>
        <taxon>Neomoorellaceae</taxon>
        <taxon>Neomoorella</taxon>
    </lineage>
</organism>
<evidence type="ECO:0000313" key="5">
    <source>
        <dbReference type="Proteomes" id="UP000238415"/>
    </source>
</evidence>
<evidence type="ECO:0000259" key="3">
    <source>
        <dbReference type="Pfam" id="PF03816"/>
    </source>
</evidence>
<dbReference type="PANTHER" id="PTHR33392">
    <property type="entry name" value="POLYISOPRENYL-TEICHOIC ACID--PEPTIDOGLYCAN TEICHOIC ACID TRANSFERASE TAGU"/>
    <property type="match status" value="1"/>
</dbReference>
<dbReference type="Proteomes" id="UP000238415">
    <property type="component" value="Unassembled WGS sequence"/>
</dbReference>
<dbReference type="AlphaFoldDB" id="A0A2T0AT08"/>
<feature type="compositionally biased region" description="Low complexity" evidence="2">
    <location>
        <begin position="372"/>
        <end position="388"/>
    </location>
</feature>
<dbReference type="EMBL" id="PVXM01000020">
    <property type="protein sequence ID" value="PRR73324.1"/>
    <property type="molecule type" value="Genomic_DNA"/>
</dbReference>
<feature type="region of interest" description="Disordered" evidence="2">
    <location>
        <begin position="312"/>
        <end position="413"/>
    </location>
</feature>
<dbReference type="RefSeq" id="WP_106005210.1">
    <property type="nucleotide sequence ID" value="NZ_CP136419.1"/>
</dbReference>
<comment type="similarity">
    <text evidence="1">Belongs to the LytR/CpsA/Psr (LCP) family.</text>
</comment>
<evidence type="ECO:0000313" key="4">
    <source>
        <dbReference type="EMBL" id="PRR73324.1"/>
    </source>
</evidence>
<accession>A0A2T0AT08</accession>
<dbReference type="PANTHER" id="PTHR33392:SF6">
    <property type="entry name" value="POLYISOPRENYL-TEICHOIC ACID--PEPTIDOGLYCAN TEICHOIC ACID TRANSFERASE TAGU"/>
    <property type="match status" value="1"/>
</dbReference>
<dbReference type="InterPro" id="IPR050922">
    <property type="entry name" value="LytR/CpsA/Psr_CW_biosynth"/>
</dbReference>